<name>A0A964WS37_9HYPH</name>
<organism evidence="1 2">
    <name type="scientific">Propylenella binzhouense</name>
    <dbReference type="NCBI Taxonomy" id="2555902"/>
    <lineage>
        <taxon>Bacteria</taxon>
        <taxon>Pseudomonadati</taxon>
        <taxon>Pseudomonadota</taxon>
        <taxon>Alphaproteobacteria</taxon>
        <taxon>Hyphomicrobiales</taxon>
        <taxon>Propylenellaceae</taxon>
        <taxon>Propylenella</taxon>
    </lineage>
</organism>
<dbReference type="RefSeq" id="WP_161138912.1">
    <property type="nucleotide sequence ID" value="NZ_SPKJ01000004.1"/>
</dbReference>
<dbReference type="InterPro" id="IPR015813">
    <property type="entry name" value="Pyrv/PenolPyrv_kinase-like_dom"/>
</dbReference>
<accession>A0A964WS37</accession>
<evidence type="ECO:0000313" key="2">
    <source>
        <dbReference type="Proteomes" id="UP000773614"/>
    </source>
</evidence>
<dbReference type="InterPro" id="IPR040442">
    <property type="entry name" value="Pyrv_kinase-like_dom_sf"/>
</dbReference>
<dbReference type="GO" id="GO:0016833">
    <property type="term" value="F:oxo-acid-lyase activity"/>
    <property type="evidence" value="ECO:0007669"/>
    <property type="project" value="UniProtKB-ARBA"/>
</dbReference>
<dbReference type="EMBL" id="SPKJ01000004">
    <property type="protein sequence ID" value="MYZ46563.1"/>
    <property type="molecule type" value="Genomic_DNA"/>
</dbReference>
<dbReference type="Pfam" id="PF13714">
    <property type="entry name" value="PEP_mutase"/>
    <property type="match status" value="1"/>
</dbReference>
<dbReference type="CDD" id="cd00377">
    <property type="entry name" value="ICL_PEPM"/>
    <property type="match status" value="1"/>
</dbReference>
<reference evidence="1" key="1">
    <citation type="submission" date="2019-03" db="EMBL/GenBank/DDBJ databases">
        <title>Afifella sp. nov., isolated from activated sludge.</title>
        <authorList>
            <person name="Li Q."/>
            <person name="Liu Y."/>
        </authorList>
    </citation>
    <scope>NUCLEOTIDE SEQUENCE</scope>
    <source>
        <strain evidence="1">L72</strain>
    </source>
</reference>
<sequence length="291" mass="31601">MQTTLNRKLKSNLQERRALIVPGVANALAARLTEDLGFEALYLTGAGISNTFLGMPDLGFIGLTDLVQHTAAIRRVVDLPLIVDADTGFGSALNVHYTVRALEQAGANGVQLEDQIMPKKCGHFADKAVVSRAEAVARVRAAVEARSDPDFQIIARTDARAAVGLDEALLRAELFAREGADVVFVEAPESREEIEKVVGHVDMPHVLNLVIGGKTPTISHEDAKKMRIGMVLYANVALQSAVAGMRTALEHLKSEGQVDETTPGIASFSDRQKVVRKDYFDDLDRRYTVAE</sequence>
<dbReference type="AlphaFoldDB" id="A0A964WS37"/>
<protein>
    <submittedName>
        <fullName evidence="1">Oxaloacetate decarboxylase</fullName>
    </submittedName>
</protein>
<dbReference type="InterPro" id="IPR039556">
    <property type="entry name" value="ICL/PEPM"/>
</dbReference>
<dbReference type="Proteomes" id="UP000773614">
    <property type="component" value="Unassembled WGS sequence"/>
</dbReference>
<dbReference type="Gene3D" id="3.20.20.60">
    <property type="entry name" value="Phosphoenolpyruvate-binding domains"/>
    <property type="match status" value="1"/>
</dbReference>
<dbReference type="SUPFAM" id="SSF51621">
    <property type="entry name" value="Phosphoenolpyruvate/pyruvate domain"/>
    <property type="match status" value="1"/>
</dbReference>
<dbReference type="OrthoDB" id="8629576at2"/>
<dbReference type="PANTHER" id="PTHR42905:SF5">
    <property type="entry name" value="CARBOXYVINYL-CARBOXYPHOSPHONATE PHOSPHORYLMUTASE, CHLOROPLASTIC"/>
    <property type="match status" value="1"/>
</dbReference>
<comment type="caution">
    <text evidence="1">The sequence shown here is derived from an EMBL/GenBank/DDBJ whole genome shotgun (WGS) entry which is preliminary data.</text>
</comment>
<dbReference type="PANTHER" id="PTHR42905">
    <property type="entry name" value="PHOSPHOENOLPYRUVATE CARBOXYLASE"/>
    <property type="match status" value="1"/>
</dbReference>
<proteinExistence type="predicted"/>
<keyword evidence="2" id="KW-1185">Reference proteome</keyword>
<evidence type="ECO:0000313" key="1">
    <source>
        <dbReference type="EMBL" id="MYZ46563.1"/>
    </source>
</evidence>
<gene>
    <name evidence="1" type="ORF">E4O86_02355</name>
</gene>